<evidence type="ECO:0000313" key="2">
    <source>
        <dbReference type="EMBL" id="MPM74152.1"/>
    </source>
</evidence>
<evidence type="ECO:0000256" key="1">
    <source>
        <dbReference type="SAM" id="MobiDB-lite"/>
    </source>
</evidence>
<organism evidence="2">
    <name type="scientific">bioreactor metagenome</name>
    <dbReference type="NCBI Taxonomy" id="1076179"/>
    <lineage>
        <taxon>unclassified sequences</taxon>
        <taxon>metagenomes</taxon>
        <taxon>ecological metagenomes</taxon>
    </lineage>
</organism>
<protein>
    <submittedName>
        <fullName evidence="2">Uncharacterized protein</fullName>
    </submittedName>
</protein>
<feature type="region of interest" description="Disordered" evidence="1">
    <location>
        <begin position="1"/>
        <end position="21"/>
    </location>
</feature>
<reference evidence="2" key="1">
    <citation type="submission" date="2019-08" db="EMBL/GenBank/DDBJ databases">
        <authorList>
            <person name="Kucharzyk K."/>
            <person name="Murdoch R.W."/>
            <person name="Higgins S."/>
            <person name="Loffler F."/>
        </authorList>
    </citation>
    <scope>NUCLEOTIDE SEQUENCE</scope>
</reference>
<name>A0A645CB91_9ZZZZ</name>
<comment type="caution">
    <text evidence="2">The sequence shown here is derived from an EMBL/GenBank/DDBJ whole genome shotgun (WGS) entry which is preliminary data.</text>
</comment>
<proteinExistence type="predicted"/>
<gene>
    <name evidence="2" type="ORF">SDC9_121137</name>
</gene>
<accession>A0A645CB91</accession>
<dbReference type="AlphaFoldDB" id="A0A645CB91"/>
<dbReference type="EMBL" id="VSSQ01025782">
    <property type="protein sequence ID" value="MPM74152.1"/>
    <property type="molecule type" value="Genomic_DNA"/>
</dbReference>
<sequence length="61" mass="6589">MAQLDVEPFQPAGPQRVHRHGQHLHIRLPARRADQLHAALGNFAAGGGMSVPRAEYGLAVI</sequence>